<organism evidence="1">
    <name type="scientific">marine sediment metagenome</name>
    <dbReference type="NCBI Taxonomy" id="412755"/>
    <lineage>
        <taxon>unclassified sequences</taxon>
        <taxon>metagenomes</taxon>
        <taxon>ecological metagenomes</taxon>
    </lineage>
</organism>
<protein>
    <submittedName>
        <fullName evidence="1">Uncharacterized protein</fullName>
    </submittedName>
</protein>
<dbReference type="AlphaFoldDB" id="X1BBB2"/>
<gene>
    <name evidence="1" type="ORF">S01H4_48666</name>
</gene>
<feature type="non-terminal residue" evidence="1">
    <location>
        <position position="78"/>
    </location>
</feature>
<reference evidence="1" key="1">
    <citation type="journal article" date="2014" name="Front. Microbiol.">
        <title>High frequency of phylogenetically diverse reductive dehalogenase-homologous genes in deep subseafloor sedimentary metagenomes.</title>
        <authorList>
            <person name="Kawai M."/>
            <person name="Futagami T."/>
            <person name="Toyoda A."/>
            <person name="Takaki Y."/>
            <person name="Nishi S."/>
            <person name="Hori S."/>
            <person name="Arai W."/>
            <person name="Tsubouchi T."/>
            <person name="Morono Y."/>
            <person name="Uchiyama I."/>
            <person name="Ito T."/>
            <person name="Fujiyama A."/>
            <person name="Inagaki F."/>
            <person name="Takami H."/>
        </authorList>
    </citation>
    <scope>NUCLEOTIDE SEQUENCE</scope>
    <source>
        <strain evidence="1">Expedition CK06-06</strain>
    </source>
</reference>
<sequence>MVTYTELGEVTIIDDMTDPALLHVKLKKPISTGIVEQSIPLTIGNKLSSDGMKSVIELLNKSFPNLEIIVTNNIAVAG</sequence>
<evidence type="ECO:0000313" key="1">
    <source>
        <dbReference type="EMBL" id="GAG93204.1"/>
    </source>
</evidence>
<accession>X1BBB2</accession>
<dbReference type="EMBL" id="BART01027450">
    <property type="protein sequence ID" value="GAG93204.1"/>
    <property type="molecule type" value="Genomic_DNA"/>
</dbReference>
<name>X1BBB2_9ZZZZ</name>
<comment type="caution">
    <text evidence="1">The sequence shown here is derived from an EMBL/GenBank/DDBJ whole genome shotgun (WGS) entry which is preliminary data.</text>
</comment>
<proteinExistence type="predicted"/>